<reference evidence="3 4" key="1">
    <citation type="submission" date="2014-04" db="EMBL/GenBank/DDBJ databases">
        <authorList>
            <consortium name="DOE Joint Genome Institute"/>
            <person name="Kuo A."/>
            <person name="Zuccaro A."/>
            <person name="Kohler A."/>
            <person name="Nagy L.G."/>
            <person name="Floudas D."/>
            <person name="Copeland A."/>
            <person name="Barry K.W."/>
            <person name="Cichocki N."/>
            <person name="Veneault-Fourrey C."/>
            <person name="LaButti K."/>
            <person name="Lindquist E.A."/>
            <person name="Lipzen A."/>
            <person name="Lundell T."/>
            <person name="Morin E."/>
            <person name="Murat C."/>
            <person name="Sun H."/>
            <person name="Tunlid A."/>
            <person name="Henrissat B."/>
            <person name="Grigoriev I.V."/>
            <person name="Hibbett D.S."/>
            <person name="Martin F."/>
            <person name="Nordberg H.P."/>
            <person name="Cantor M.N."/>
            <person name="Hua S.X."/>
        </authorList>
    </citation>
    <scope>NUCLEOTIDE SEQUENCE [LARGE SCALE GENOMIC DNA]</scope>
    <source>
        <strain evidence="3 4">MAFF 305830</strain>
    </source>
</reference>
<keyword evidence="4" id="KW-1185">Reference proteome</keyword>
<feature type="domain" description="DUF6533" evidence="2">
    <location>
        <begin position="31"/>
        <end position="76"/>
    </location>
</feature>
<dbReference type="EMBL" id="KN824279">
    <property type="protein sequence ID" value="KIM33039.1"/>
    <property type="molecule type" value="Genomic_DNA"/>
</dbReference>
<evidence type="ECO:0000259" key="2">
    <source>
        <dbReference type="Pfam" id="PF20151"/>
    </source>
</evidence>
<dbReference type="HOGENOM" id="CLU_035509_1_1_1"/>
<dbReference type="STRING" id="933852.A0A0C3BLW2"/>
<feature type="transmembrane region" description="Helical" evidence="1">
    <location>
        <begin position="247"/>
        <end position="268"/>
    </location>
</feature>
<reference evidence="4" key="2">
    <citation type="submission" date="2015-01" db="EMBL/GenBank/DDBJ databases">
        <title>Evolutionary Origins and Diversification of the Mycorrhizal Mutualists.</title>
        <authorList>
            <consortium name="DOE Joint Genome Institute"/>
            <consortium name="Mycorrhizal Genomics Consortium"/>
            <person name="Kohler A."/>
            <person name="Kuo A."/>
            <person name="Nagy L.G."/>
            <person name="Floudas D."/>
            <person name="Copeland A."/>
            <person name="Barry K.W."/>
            <person name="Cichocki N."/>
            <person name="Veneault-Fourrey C."/>
            <person name="LaButti K."/>
            <person name="Lindquist E.A."/>
            <person name="Lipzen A."/>
            <person name="Lundell T."/>
            <person name="Morin E."/>
            <person name="Murat C."/>
            <person name="Riley R."/>
            <person name="Ohm R."/>
            <person name="Sun H."/>
            <person name="Tunlid A."/>
            <person name="Henrissat B."/>
            <person name="Grigoriev I.V."/>
            <person name="Hibbett D.S."/>
            <person name="Martin F."/>
        </authorList>
    </citation>
    <scope>NUCLEOTIDE SEQUENCE [LARGE SCALE GENOMIC DNA]</scope>
    <source>
        <strain evidence="4">MAFF 305830</strain>
    </source>
</reference>
<organism evidence="3 4">
    <name type="scientific">Serendipita vermifera MAFF 305830</name>
    <dbReference type="NCBI Taxonomy" id="933852"/>
    <lineage>
        <taxon>Eukaryota</taxon>
        <taxon>Fungi</taxon>
        <taxon>Dikarya</taxon>
        <taxon>Basidiomycota</taxon>
        <taxon>Agaricomycotina</taxon>
        <taxon>Agaricomycetes</taxon>
        <taxon>Sebacinales</taxon>
        <taxon>Serendipitaceae</taxon>
        <taxon>Serendipita</taxon>
    </lineage>
</organism>
<proteinExistence type="predicted"/>
<dbReference type="AlphaFoldDB" id="A0A0C3BLW2"/>
<dbReference type="Pfam" id="PF20151">
    <property type="entry name" value="DUF6533"/>
    <property type="match status" value="1"/>
</dbReference>
<dbReference type="OrthoDB" id="3146091at2759"/>
<feature type="transmembrane region" description="Helical" evidence="1">
    <location>
        <begin position="95"/>
        <end position="116"/>
    </location>
</feature>
<gene>
    <name evidence="3" type="ORF">M408DRAFT_326704</name>
</gene>
<evidence type="ECO:0000313" key="3">
    <source>
        <dbReference type="EMBL" id="KIM33039.1"/>
    </source>
</evidence>
<accession>A0A0C3BLW2</accession>
<feature type="transmembrane region" description="Helical" evidence="1">
    <location>
        <begin position="25"/>
        <end position="45"/>
    </location>
</feature>
<feature type="transmembrane region" description="Helical" evidence="1">
    <location>
        <begin position="223"/>
        <end position="241"/>
    </location>
</feature>
<feature type="transmembrane region" description="Helical" evidence="1">
    <location>
        <begin position="136"/>
        <end position="157"/>
    </location>
</feature>
<dbReference type="InterPro" id="IPR045340">
    <property type="entry name" value="DUF6533"/>
</dbReference>
<evidence type="ECO:0000313" key="4">
    <source>
        <dbReference type="Proteomes" id="UP000054097"/>
    </source>
</evidence>
<feature type="transmembrane region" description="Helical" evidence="1">
    <location>
        <begin position="180"/>
        <end position="202"/>
    </location>
</feature>
<dbReference type="Proteomes" id="UP000054097">
    <property type="component" value="Unassembled WGS sequence"/>
</dbReference>
<sequence>MSSSISPLPPTVQRILNIYLNNLPAVFATRYVAAAALVIVLYDWLLNLGDEVRLIYPGRRSMVKMLYIIIRVSTLIGLIVVNYRLAGFRPPLSNFLMSILIPTLQILVIAISNFLLMRRVGPLYGNSWKVVYGLHFLFLISYVATIALSMDLILGLLPGTRYDPLSDCCFTLSTPTRPIAIIYLGPLLLETVVFLMTMYKAYKAARSTAAMPRILQVFFRDGLIHYFGMLTVRVFCIVITFELPLAYGLLGVYLLWAIVTTMTTRLFINFRAVGNKEVEATWGNLPSSDEASELRGREPRVPV</sequence>
<keyword evidence="1" id="KW-1133">Transmembrane helix</keyword>
<keyword evidence="1" id="KW-0812">Transmembrane</keyword>
<name>A0A0C3BLW2_SERVB</name>
<feature type="transmembrane region" description="Helical" evidence="1">
    <location>
        <begin position="65"/>
        <end position="83"/>
    </location>
</feature>
<protein>
    <recommendedName>
        <fullName evidence="2">DUF6533 domain-containing protein</fullName>
    </recommendedName>
</protein>
<evidence type="ECO:0000256" key="1">
    <source>
        <dbReference type="SAM" id="Phobius"/>
    </source>
</evidence>
<keyword evidence="1" id="KW-0472">Membrane</keyword>